<keyword evidence="1" id="KW-0472">Membrane</keyword>
<dbReference type="EMBL" id="JAVKGT010000002">
    <property type="protein sequence ID" value="MDR5710795.1"/>
    <property type="molecule type" value="Genomic_DNA"/>
</dbReference>
<dbReference type="RefSeq" id="WP_310536184.1">
    <property type="nucleotide sequence ID" value="NZ_BAAAOC010000015.1"/>
</dbReference>
<accession>A0ABU1FQ72</accession>
<proteinExistence type="predicted"/>
<evidence type="ECO:0000313" key="3">
    <source>
        <dbReference type="Proteomes" id="UP001260872"/>
    </source>
</evidence>
<evidence type="ECO:0000313" key="2">
    <source>
        <dbReference type="EMBL" id="MDR5710795.1"/>
    </source>
</evidence>
<keyword evidence="3" id="KW-1185">Reference proteome</keyword>
<gene>
    <name evidence="2" type="ORF">RH857_01385</name>
</gene>
<dbReference type="Proteomes" id="UP001260872">
    <property type="component" value="Unassembled WGS sequence"/>
</dbReference>
<feature type="transmembrane region" description="Helical" evidence="1">
    <location>
        <begin position="30"/>
        <end position="52"/>
    </location>
</feature>
<name>A0ABU1FQ72_9MICC</name>
<evidence type="ECO:0000256" key="1">
    <source>
        <dbReference type="SAM" id="Phobius"/>
    </source>
</evidence>
<protein>
    <submittedName>
        <fullName evidence="2">Uncharacterized protein</fullName>
    </submittedName>
</protein>
<organism evidence="2 3">
    <name type="scientific">Nesterenkonia flava</name>
    <dbReference type="NCBI Taxonomy" id="469799"/>
    <lineage>
        <taxon>Bacteria</taxon>
        <taxon>Bacillati</taxon>
        <taxon>Actinomycetota</taxon>
        <taxon>Actinomycetes</taxon>
        <taxon>Micrococcales</taxon>
        <taxon>Micrococcaceae</taxon>
        <taxon>Nesterenkonia</taxon>
    </lineage>
</organism>
<comment type="caution">
    <text evidence="2">The sequence shown here is derived from an EMBL/GenBank/DDBJ whole genome shotgun (WGS) entry which is preliminary data.</text>
</comment>
<sequence>MAQTHDDTDPAAGRTPPRWVRRFYGERTSFGHILFISICFSVVGIAGIYLALSATNLVGQVFAILQSAMLAFAVFSFIAAGHVKKASSPR</sequence>
<keyword evidence="1" id="KW-1133">Transmembrane helix</keyword>
<reference evidence="3" key="1">
    <citation type="submission" date="2023-07" db="EMBL/GenBank/DDBJ databases">
        <title>Description of three actinobacteria isolated from air of manufacturing shop in a pharmaceutical factory.</title>
        <authorList>
            <person name="Zhang D.-F."/>
        </authorList>
    </citation>
    <scope>NUCLEOTIDE SEQUENCE [LARGE SCALE GENOMIC DNA]</scope>
    <source>
        <strain evidence="3">CCTCC AB 207010</strain>
    </source>
</reference>
<keyword evidence="1" id="KW-0812">Transmembrane</keyword>
<feature type="transmembrane region" description="Helical" evidence="1">
    <location>
        <begin position="58"/>
        <end position="80"/>
    </location>
</feature>